<keyword evidence="2" id="KW-0812">Transmembrane</keyword>
<feature type="compositionally biased region" description="Polar residues" evidence="1">
    <location>
        <begin position="287"/>
        <end position="299"/>
    </location>
</feature>
<reference evidence="4" key="1">
    <citation type="submission" date="2022-05" db="EMBL/GenBank/DDBJ databases">
        <title>Novel bacterial taxa in a minimal lignocellulolytic consortium and its capacity to transform plastics disclosed by genome-resolved metagenomics.</title>
        <authorList>
            <person name="Rodriguez C.A.D."/>
            <person name="Diaz-Garcia L."/>
            <person name="Herrera K."/>
            <person name="Tarazona N.A."/>
            <person name="Sproer C."/>
            <person name="Overmann J."/>
            <person name="Jimenez D.J."/>
        </authorList>
    </citation>
    <scope>NUCLEOTIDE SEQUENCE</scope>
    <source>
        <strain evidence="4">MAG5</strain>
    </source>
</reference>
<feature type="region of interest" description="Disordered" evidence="1">
    <location>
        <begin position="284"/>
        <end position="307"/>
    </location>
</feature>
<evidence type="ECO:0000313" key="5">
    <source>
        <dbReference type="Proteomes" id="UP001056756"/>
    </source>
</evidence>
<organism evidence="4 5">
    <name type="scientific">Candidatus Pristimantibacillus lignocellulolyticus</name>
    <dbReference type="NCBI Taxonomy" id="2994561"/>
    <lineage>
        <taxon>Bacteria</taxon>
        <taxon>Bacillati</taxon>
        <taxon>Bacillota</taxon>
        <taxon>Bacilli</taxon>
        <taxon>Bacillales</taxon>
        <taxon>Paenibacillaceae</taxon>
        <taxon>Candidatus Pristimantibacillus</taxon>
    </lineage>
</organism>
<evidence type="ECO:0000256" key="1">
    <source>
        <dbReference type="SAM" id="MobiDB-lite"/>
    </source>
</evidence>
<feature type="signal peptide" evidence="3">
    <location>
        <begin position="1"/>
        <end position="23"/>
    </location>
</feature>
<dbReference type="EMBL" id="CP097899">
    <property type="protein sequence ID" value="URN95420.1"/>
    <property type="molecule type" value="Genomic_DNA"/>
</dbReference>
<keyword evidence="2" id="KW-0472">Membrane</keyword>
<dbReference type="KEGG" id="plig:NAG76_03935"/>
<evidence type="ECO:0000256" key="2">
    <source>
        <dbReference type="SAM" id="Phobius"/>
    </source>
</evidence>
<dbReference type="InterPro" id="IPR018682">
    <property type="entry name" value="DUF2167_membr"/>
</dbReference>
<accession>A0A9J6ZH98</accession>
<feature type="transmembrane region" description="Helical" evidence="2">
    <location>
        <begin position="250"/>
        <end position="273"/>
    </location>
</feature>
<evidence type="ECO:0000256" key="3">
    <source>
        <dbReference type="SAM" id="SignalP"/>
    </source>
</evidence>
<proteinExistence type="predicted"/>
<sequence length="307" mass="34624">MKFIKFSFSLLLCFTLFASPVFATEEQGMPSVNWIDGGVTVPVGELSSLNLDESLQYLDQANTPIIQQYIGNTLYGTEIGSVFPTSEEESWYVLFDYEESGYISDKEKGKIDAKELLKSYQQGTEEGNEGLPEEEHLFVKGWHTEPYYDEADSTLKWALLAEDFYGNSIINYNVRILTREGYVSVLLVTDESTLDHDIEILNTLILPEYTINEGFRYEDHDPSTDKIAEYGLTGLILGGAGLVAAKKAGLLIAAGLLLKKFWFILFAIPIAIWNWVRKRKNKETDTSIEQPQVDPSTADKTIDHDSR</sequence>
<dbReference type="Pfam" id="PF09935">
    <property type="entry name" value="DUF2167"/>
    <property type="match status" value="1"/>
</dbReference>
<dbReference type="Proteomes" id="UP001056756">
    <property type="component" value="Chromosome"/>
</dbReference>
<name>A0A9J6ZH98_9BACL</name>
<keyword evidence="3" id="KW-0732">Signal</keyword>
<protein>
    <submittedName>
        <fullName evidence="4">DUF2167 domain-containing protein</fullName>
    </submittedName>
</protein>
<keyword evidence="2" id="KW-1133">Transmembrane helix</keyword>
<dbReference type="AlphaFoldDB" id="A0A9J6ZH98"/>
<gene>
    <name evidence="4" type="ORF">NAG76_03935</name>
</gene>
<feature type="chain" id="PRO_5039934810" evidence="3">
    <location>
        <begin position="24"/>
        <end position="307"/>
    </location>
</feature>
<evidence type="ECO:0000313" key="4">
    <source>
        <dbReference type="EMBL" id="URN95420.1"/>
    </source>
</evidence>